<protein>
    <submittedName>
        <fullName evidence="10">Arsenic transporter</fullName>
    </submittedName>
</protein>
<dbReference type="RefSeq" id="WP_171194520.1">
    <property type="nucleotide sequence ID" value="NZ_CP061032.1"/>
</dbReference>
<reference evidence="11 12" key="1">
    <citation type="submission" date="2020-08" db="EMBL/GenBank/DDBJ databases">
        <title>novel species in genus Corynebacterium.</title>
        <authorList>
            <person name="Zhang G."/>
        </authorList>
    </citation>
    <scope>NUCLEOTIDE SEQUENCE [LARGE SCALE GENOMIC DNA]</scope>
    <source>
        <strain evidence="11 12">zg-917</strain>
        <strain evidence="10">Zg-917</strain>
    </source>
</reference>
<feature type="transmembrane region" description="Helical" evidence="7">
    <location>
        <begin position="155"/>
        <end position="175"/>
    </location>
</feature>
<evidence type="ECO:0000313" key="11">
    <source>
        <dbReference type="Proteomes" id="UP000516235"/>
    </source>
</evidence>
<name>A0A7H0K0G2_9CORY</name>
<evidence type="ECO:0000313" key="10">
    <source>
        <dbReference type="EMBL" id="QNP90778.1"/>
    </source>
</evidence>
<dbReference type="GO" id="GO:0055085">
    <property type="term" value="P:transmembrane transport"/>
    <property type="evidence" value="ECO:0007669"/>
    <property type="project" value="InterPro"/>
</dbReference>
<sequence>MNLRTLTLPLAATAGLAALVALDAGTAAGLCGRLLPVLAFAAGMSVTVNLAARARLFEWAVAALDRSVGRREIVLAGFLSLCVVATMFLSLDTTAVMLTPLAAVLCRRFGFNPVALPLAVIWIANLASLPLPVSNLTNLLALGADAFTSARDYRATAAAPAAAGIAVALAASYLVRLRHRSTPTATLTATEEVPTRPTAALAVVAATLLFLLTPVPYWATSTIAAVAIWLTTEKSARPGPASLIPWNALLLTTAVSAAATLVLTLGGEVVVKQALGDATGPATAASGALAANLLNNIPAYFALEPATEGAVETLALLIGVNFGPVVTPWASLATLLWADQLKRAGINAPWKQFVGYGLLVAPAAIVAALATLG</sequence>
<accession>A0A7H0K0G2</accession>
<evidence type="ECO:0000256" key="2">
    <source>
        <dbReference type="ARBA" id="ARBA00022448"/>
    </source>
</evidence>
<dbReference type="PANTHER" id="PTHR43302">
    <property type="entry name" value="TRANSPORTER ARSB-RELATED"/>
    <property type="match status" value="1"/>
</dbReference>
<keyword evidence="12" id="KW-1185">Reference proteome</keyword>
<evidence type="ECO:0000256" key="5">
    <source>
        <dbReference type="ARBA" id="ARBA00022989"/>
    </source>
</evidence>
<dbReference type="EMBL" id="JACMYE010000007">
    <property type="protein sequence ID" value="MBC3179482.1"/>
    <property type="molecule type" value="Genomic_DNA"/>
</dbReference>
<feature type="domain" description="Citrate transporter-like" evidence="8">
    <location>
        <begin position="6"/>
        <end position="312"/>
    </location>
</feature>
<dbReference type="Proteomes" id="UP000516235">
    <property type="component" value="Chromosome"/>
</dbReference>
<proteinExistence type="predicted"/>
<organism evidence="10 11">
    <name type="scientific">Corynebacterium lujinxingii</name>
    <dbReference type="NCBI Taxonomy" id="2763010"/>
    <lineage>
        <taxon>Bacteria</taxon>
        <taxon>Bacillati</taxon>
        <taxon>Actinomycetota</taxon>
        <taxon>Actinomycetes</taxon>
        <taxon>Mycobacteriales</taxon>
        <taxon>Corynebacteriaceae</taxon>
        <taxon>Corynebacterium</taxon>
    </lineage>
</organism>
<keyword evidence="5 7" id="KW-1133">Transmembrane helix</keyword>
<evidence type="ECO:0000256" key="4">
    <source>
        <dbReference type="ARBA" id="ARBA00022692"/>
    </source>
</evidence>
<feature type="transmembrane region" description="Helical" evidence="7">
    <location>
        <begin position="34"/>
        <end position="52"/>
    </location>
</feature>
<comment type="subcellular location">
    <subcellularLocation>
        <location evidence="1">Cell membrane</location>
        <topology evidence="1">Multi-pass membrane protein</topology>
    </subcellularLocation>
</comment>
<keyword evidence="4 7" id="KW-0812">Transmembrane</keyword>
<dbReference type="PANTHER" id="PTHR43302:SF5">
    <property type="entry name" value="TRANSPORTER ARSB-RELATED"/>
    <property type="match status" value="1"/>
</dbReference>
<evidence type="ECO:0000256" key="7">
    <source>
        <dbReference type="SAM" id="Phobius"/>
    </source>
</evidence>
<keyword evidence="3" id="KW-1003">Cell membrane</keyword>
<keyword evidence="6 7" id="KW-0472">Membrane</keyword>
<dbReference type="KEGG" id="cluj:IAU68_03155"/>
<dbReference type="GO" id="GO:0005886">
    <property type="term" value="C:plasma membrane"/>
    <property type="evidence" value="ECO:0007669"/>
    <property type="project" value="UniProtKB-SubCell"/>
</dbReference>
<evidence type="ECO:0000313" key="9">
    <source>
        <dbReference type="EMBL" id="MBC3179482.1"/>
    </source>
</evidence>
<dbReference type="Pfam" id="PF03600">
    <property type="entry name" value="CitMHS"/>
    <property type="match status" value="1"/>
</dbReference>
<dbReference type="AlphaFoldDB" id="A0A7H0K0G2"/>
<keyword evidence="2" id="KW-0813">Transport</keyword>
<evidence type="ECO:0000256" key="3">
    <source>
        <dbReference type="ARBA" id="ARBA00022475"/>
    </source>
</evidence>
<feature type="transmembrane region" description="Helical" evidence="7">
    <location>
        <begin position="243"/>
        <end position="265"/>
    </location>
</feature>
<evidence type="ECO:0000256" key="6">
    <source>
        <dbReference type="ARBA" id="ARBA00023136"/>
    </source>
</evidence>
<feature type="transmembrane region" description="Helical" evidence="7">
    <location>
        <begin position="314"/>
        <end position="338"/>
    </location>
</feature>
<gene>
    <name evidence="9" type="ORF">H7348_09235</name>
    <name evidence="10" type="ORF">IAU68_03155</name>
</gene>
<dbReference type="EMBL" id="CP061032">
    <property type="protein sequence ID" value="QNP90778.1"/>
    <property type="molecule type" value="Genomic_DNA"/>
</dbReference>
<feature type="transmembrane region" description="Helical" evidence="7">
    <location>
        <begin position="199"/>
        <end position="231"/>
    </location>
</feature>
<feature type="transmembrane region" description="Helical" evidence="7">
    <location>
        <begin position="350"/>
        <end position="372"/>
    </location>
</feature>
<dbReference type="Proteomes" id="UP000642876">
    <property type="component" value="Unassembled WGS sequence"/>
</dbReference>
<evidence type="ECO:0000313" key="12">
    <source>
        <dbReference type="Proteomes" id="UP000642876"/>
    </source>
</evidence>
<evidence type="ECO:0000259" key="8">
    <source>
        <dbReference type="Pfam" id="PF03600"/>
    </source>
</evidence>
<evidence type="ECO:0000256" key="1">
    <source>
        <dbReference type="ARBA" id="ARBA00004651"/>
    </source>
</evidence>
<feature type="transmembrane region" description="Helical" evidence="7">
    <location>
        <begin position="73"/>
        <end position="91"/>
    </location>
</feature>
<dbReference type="InterPro" id="IPR004680">
    <property type="entry name" value="Cit_transptr-like_dom"/>
</dbReference>
<feature type="transmembrane region" description="Helical" evidence="7">
    <location>
        <begin position="119"/>
        <end position="143"/>
    </location>
</feature>